<keyword evidence="9" id="KW-0472">Membrane</keyword>
<comment type="caution">
    <text evidence="11">The sequence shown here is derived from an EMBL/GenBank/DDBJ whole genome shotgun (WGS) entry which is preliminary data.</text>
</comment>
<evidence type="ECO:0000256" key="9">
    <source>
        <dbReference type="SAM" id="Phobius"/>
    </source>
</evidence>
<dbReference type="OrthoDB" id="1431934at2759"/>
<keyword evidence="9" id="KW-0812">Transmembrane</keyword>
<dbReference type="AlphaFoldDB" id="A0A9K3Q2B3"/>
<organism evidence="11 12">
    <name type="scientific">Nitzschia inconspicua</name>
    <dbReference type="NCBI Taxonomy" id="303405"/>
    <lineage>
        <taxon>Eukaryota</taxon>
        <taxon>Sar</taxon>
        <taxon>Stramenopiles</taxon>
        <taxon>Ochrophyta</taxon>
        <taxon>Bacillariophyta</taxon>
        <taxon>Bacillariophyceae</taxon>
        <taxon>Bacillariophycidae</taxon>
        <taxon>Bacillariales</taxon>
        <taxon>Bacillariaceae</taxon>
        <taxon>Nitzschia</taxon>
    </lineage>
</organism>
<evidence type="ECO:0000256" key="5">
    <source>
        <dbReference type="ARBA" id="ARBA00022771"/>
    </source>
</evidence>
<feature type="domain" description="RING-type" evidence="10">
    <location>
        <begin position="28"/>
        <end position="355"/>
    </location>
</feature>
<dbReference type="PROSITE" id="PS00518">
    <property type="entry name" value="ZF_RING_1"/>
    <property type="match status" value="1"/>
</dbReference>
<evidence type="ECO:0000256" key="4">
    <source>
        <dbReference type="ARBA" id="ARBA00022737"/>
    </source>
</evidence>
<gene>
    <name evidence="11" type="ORF">IV203_031335</name>
</gene>
<evidence type="ECO:0000256" key="8">
    <source>
        <dbReference type="SAM" id="MobiDB-lite"/>
    </source>
</evidence>
<dbReference type="InterPro" id="IPR044066">
    <property type="entry name" value="TRIAD_supradom"/>
</dbReference>
<feature type="transmembrane region" description="Helical" evidence="9">
    <location>
        <begin position="378"/>
        <end position="398"/>
    </location>
</feature>
<sequence>MSSTTLPTGSADDDRNERIMLDVPTGESLSTCPICYELFYESSSLNADFRVGVPLGTSTDEMCHSKECFRIPNCEHEFCRECLALHCQHSISIRKIPIECPAKASEQCEETLPVSLIQALLHQHKHQESSLAPPDTESGDSDTCSEEAPSSGTLHTVTSLSNRYGSLDEAYEARKCNSLNFESEQEMHWREFQRLHRLFMDKNLTPCTRCQEPVIVLSSSEALEQENTVQVRSNRDLRLKSQSSFEPITCLECGHSFCQVHGDAHPGMSCDEYLQLKIRPDEQVRKSERVIRQYCKPCSHCEAPIYKASGCDHIICPSCNNDMCFKCGTHRFLDGESMVRNCQKCNQSFIDHRYIGLYRLMICLAMPLYLPFYVLHVVVVGALALISCGCFCCLCCGIQKKTLINDKREEFRFCEPCLQRWEDQYDFHPRIGTQTVLSMVFLPFIDLFHQCGISCCTRTISSRPTNDFEGNDVLESDEEHRIQPTLTMSTIGDVDG</sequence>
<evidence type="ECO:0000313" key="12">
    <source>
        <dbReference type="Proteomes" id="UP000693970"/>
    </source>
</evidence>
<dbReference type="EMBL" id="JAGRRH010000006">
    <property type="protein sequence ID" value="KAG7368592.1"/>
    <property type="molecule type" value="Genomic_DNA"/>
</dbReference>
<dbReference type="GO" id="GO:0008270">
    <property type="term" value="F:zinc ion binding"/>
    <property type="evidence" value="ECO:0007669"/>
    <property type="project" value="UniProtKB-KW"/>
</dbReference>
<evidence type="ECO:0000259" key="10">
    <source>
        <dbReference type="PROSITE" id="PS51873"/>
    </source>
</evidence>
<dbReference type="GO" id="GO:0000151">
    <property type="term" value="C:ubiquitin ligase complex"/>
    <property type="evidence" value="ECO:0007669"/>
    <property type="project" value="TreeGrafter"/>
</dbReference>
<comment type="pathway">
    <text evidence="1">Protein modification; protein ubiquitination.</text>
</comment>
<evidence type="ECO:0000256" key="6">
    <source>
        <dbReference type="ARBA" id="ARBA00022786"/>
    </source>
</evidence>
<keyword evidence="3" id="KW-0479">Metal-binding</keyword>
<dbReference type="PANTHER" id="PTHR22770:SF13">
    <property type="entry name" value="RING-TYPE DOMAIN-CONTAINING PROTEIN"/>
    <property type="match status" value="1"/>
</dbReference>
<protein>
    <submittedName>
        <fullName evidence="11">IBR/half ring-finger domain containing protein</fullName>
    </submittedName>
</protein>
<accession>A0A9K3Q2B3</accession>
<keyword evidence="12" id="KW-1185">Reference proteome</keyword>
<keyword evidence="5" id="KW-0863">Zinc-finger</keyword>
<evidence type="ECO:0000256" key="3">
    <source>
        <dbReference type="ARBA" id="ARBA00022723"/>
    </source>
</evidence>
<dbReference type="GO" id="GO:0004842">
    <property type="term" value="F:ubiquitin-protein transferase activity"/>
    <property type="evidence" value="ECO:0007669"/>
    <property type="project" value="TreeGrafter"/>
</dbReference>
<dbReference type="InterPro" id="IPR017907">
    <property type="entry name" value="Znf_RING_CS"/>
</dbReference>
<evidence type="ECO:0000256" key="7">
    <source>
        <dbReference type="ARBA" id="ARBA00022833"/>
    </source>
</evidence>
<keyword evidence="2" id="KW-0808">Transferase</keyword>
<dbReference type="GO" id="GO:0043130">
    <property type="term" value="F:ubiquitin binding"/>
    <property type="evidence" value="ECO:0007669"/>
    <property type="project" value="TreeGrafter"/>
</dbReference>
<keyword evidence="9" id="KW-1133">Transmembrane helix</keyword>
<keyword evidence="7" id="KW-0862">Zinc</keyword>
<evidence type="ECO:0000256" key="2">
    <source>
        <dbReference type="ARBA" id="ARBA00022679"/>
    </source>
</evidence>
<dbReference type="GO" id="GO:0043161">
    <property type="term" value="P:proteasome-mediated ubiquitin-dependent protein catabolic process"/>
    <property type="evidence" value="ECO:0007669"/>
    <property type="project" value="TreeGrafter"/>
</dbReference>
<feature type="region of interest" description="Disordered" evidence="8">
    <location>
        <begin position="127"/>
        <end position="157"/>
    </location>
</feature>
<keyword evidence="6" id="KW-0833">Ubl conjugation pathway</keyword>
<dbReference type="PROSITE" id="PS51873">
    <property type="entry name" value="TRIAD"/>
    <property type="match status" value="1"/>
</dbReference>
<keyword evidence="4" id="KW-0677">Repeat</keyword>
<dbReference type="PANTHER" id="PTHR22770">
    <property type="entry name" value="UBIQUITIN CONJUGATING ENZYME 7 INTERACTING PROTEIN-RELATED"/>
    <property type="match status" value="1"/>
</dbReference>
<feature type="compositionally biased region" description="Polar residues" evidence="8">
    <location>
        <begin position="148"/>
        <end position="157"/>
    </location>
</feature>
<dbReference type="CDD" id="cd20336">
    <property type="entry name" value="Rcat_RBR"/>
    <property type="match status" value="1"/>
</dbReference>
<reference evidence="11" key="1">
    <citation type="journal article" date="2021" name="Sci. Rep.">
        <title>Diploid genomic architecture of Nitzschia inconspicua, an elite biomass production diatom.</title>
        <authorList>
            <person name="Oliver A."/>
            <person name="Podell S."/>
            <person name="Pinowska A."/>
            <person name="Traller J.C."/>
            <person name="Smith S.R."/>
            <person name="McClure R."/>
            <person name="Beliaev A."/>
            <person name="Bohutskyi P."/>
            <person name="Hill E.A."/>
            <person name="Rabines A."/>
            <person name="Zheng H."/>
            <person name="Allen L.Z."/>
            <person name="Kuo A."/>
            <person name="Grigoriev I.V."/>
            <person name="Allen A.E."/>
            <person name="Hazlebeck D."/>
            <person name="Allen E.E."/>
        </authorList>
    </citation>
    <scope>NUCLEOTIDE SEQUENCE</scope>
    <source>
        <strain evidence="11">Hildebrandi</strain>
    </source>
</reference>
<evidence type="ECO:0000256" key="1">
    <source>
        <dbReference type="ARBA" id="ARBA00004906"/>
    </source>
</evidence>
<name>A0A9K3Q2B3_9STRA</name>
<proteinExistence type="predicted"/>
<dbReference type="InterPro" id="IPR051628">
    <property type="entry name" value="LUBAC_E3_Ligases"/>
</dbReference>
<dbReference type="GO" id="GO:0097039">
    <property type="term" value="P:protein linear polyubiquitination"/>
    <property type="evidence" value="ECO:0007669"/>
    <property type="project" value="TreeGrafter"/>
</dbReference>
<dbReference type="Proteomes" id="UP000693970">
    <property type="component" value="Unassembled WGS sequence"/>
</dbReference>
<reference evidence="11" key="2">
    <citation type="submission" date="2021-04" db="EMBL/GenBank/DDBJ databases">
        <authorList>
            <person name="Podell S."/>
        </authorList>
    </citation>
    <scope>NUCLEOTIDE SEQUENCE</scope>
    <source>
        <strain evidence="11">Hildebrandi</strain>
    </source>
</reference>
<evidence type="ECO:0000313" key="11">
    <source>
        <dbReference type="EMBL" id="KAG7368592.1"/>
    </source>
</evidence>